<feature type="non-terminal residue" evidence="2">
    <location>
        <position position="1"/>
    </location>
</feature>
<reference evidence="2" key="1">
    <citation type="submission" date="2023-10" db="EMBL/GenBank/DDBJ databases">
        <title>Genome assembly of Pristionchus species.</title>
        <authorList>
            <person name="Yoshida K."/>
            <person name="Sommer R.J."/>
        </authorList>
    </citation>
    <scope>NUCLEOTIDE SEQUENCE</scope>
    <source>
        <strain evidence="2">RS5133</strain>
    </source>
</reference>
<name>A0AAV5V731_9BILA</name>
<dbReference type="AlphaFoldDB" id="A0AAV5V731"/>
<gene>
    <name evidence="2" type="ORF">PFISCL1PPCAC_5394</name>
</gene>
<feature type="region of interest" description="Disordered" evidence="1">
    <location>
        <begin position="25"/>
        <end position="48"/>
    </location>
</feature>
<accession>A0AAV5V731</accession>
<feature type="compositionally biased region" description="Low complexity" evidence="1">
    <location>
        <begin position="310"/>
        <end position="327"/>
    </location>
</feature>
<feature type="compositionally biased region" description="Basic and acidic residues" evidence="1">
    <location>
        <begin position="30"/>
        <end position="48"/>
    </location>
</feature>
<evidence type="ECO:0000313" key="3">
    <source>
        <dbReference type="Proteomes" id="UP001432322"/>
    </source>
</evidence>
<feature type="compositionally biased region" description="Polar residues" evidence="1">
    <location>
        <begin position="274"/>
        <end position="288"/>
    </location>
</feature>
<protein>
    <submittedName>
        <fullName evidence="2">Uncharacterized protein</fullName>
    </submittedName>
</protein>
<feature type="compositionally biased region" description="Basic and acidic residues" evidence="1">
    <location>
        <begin position="337"/>
        <end position="373"/>
    </location>
</feature>
<feature type="region of interest" description="Disordered" evidence="1">
    <location>
        <begin position="268"/>
        <end position="373"/>
    </location>
</feature>
<sequence length="373" mass="40640">SLPFSVSSSSLQYSSIFLIKSSMAAGNSDGSDRDENTQSHDENSCGEKCEKTVAQLQDTIRTLEAGRDERDVALNRLKFGIRMILGEDQLTPDEEKDFDAAAESVFDLVKEQELKESEHGNRFVKKLLEKQKELSTGLSATDAASLTAAPAAVAAPPTTAVAAAAEAQSTAAAAPLIPEESCLMQLILQREKEEPIVVQVEKHNDGLKAVVMQKDRETVVVPSDTSTHLQPFFPPLHKPDLANPPPITRNEFNIMEKFMNAMNFHLPATPRNPQPLSTMSVPDTTENLGTGMRSIDPKFAQAHVGEKGFPPLNTTNAAPTTSAAPNLQPQQPTGSDGEEKNDNSTKDPPKKKVTEEEKKEEISNDDNHEMSNR</sequence>
<evidence type="ECO:0000313" key="2">
    <source>
        <dbReference type="EMBL" id="GMT14097.1"/>
    </source>
</evidence>
<keyword evidence="3" id="KW-1185">Reference proteome</keyword>
<organism evidence="2 3">
    <name type="scientific">Pristionchus fissidentatus</name>
    <dbReference type="NCBI Taxonomy" id="1538716"/>
    <lineage>
        <taxon>Eukaryota</taxon>
        <taxon>Metazoa</taxon>
        <taxon>Ecdysozoa</taxon>
        <taxon>Nematoda</taxon>
        <taxon>Chromadorea</taxon>
        <taxon>Rhabditida</taxon>
        <taxon>Rhabditina</taxon>
        <taxon>Diplogasteromorpha</taxon>
        <taxon>Diplogasteroidea</taxon>
        <taxon>Neodiplogasteridae</taxon>
        <taxon>Pristionchus</taxon>
    </lineage>
</organism>
<proteinExistence type="predicted"/>
<evidence type="ECO:0000256" key="1">
    <source>
        <dbReference type="SAM" id="MobiDB-lite"/>
    </source>
</evidence>
<dbReference type="Proteomes" id="UP001432322">
    <property type="component" value="Unassembled WGS sequence"/>
</dbReference>
<dbReference type="EMBL" id="BTSY01000002">
    <property type="protein sequence ID" value="GMT14097.1"/>
    <property type="molecule type" value="Genomic_DNA"/>
</dbReference>
<comment type="caution">
    <text evidence="2">The sequence shown here is derived from an EMBL/GenBank/DDBJ whole genome shotgun (WGS) entry which is preliminary data.</text>
</comment>